<keyword evidence="3" id="KW-1185">Reference proteome</keyword>
<evidence type="ECO:0000313" key="3">
    <source>
        <dbReference type="Proteomes" id="UP000600918"/>
    </source>
</evidence>
<dbReference type="EMBL" id="JACSDY010000005">
    <property type="protein sequence ID" value="KAF7427209.1"/>
    <property type="molecule type" value="Genomic_DNA"/>
</dbReference>
<comment type="caution">
    <text evidence="2">The sequence shown here is derived from an EMBL/GenBank/DDBJ whole genome shotgun (WGS) entry which is preliminary data.</text>
</comment>
<feature type="compositionally biased region" description="Low complexity" evidence="1">
    <location>
        <begin position="50"/>
        <end position="86"/>
    </location>
</feature>
<accession>A0A834P3N8</accession>
<organism evidence="2 3">
    <name type="scientific">Vespula pensylvanica</name>
    <name type="common">Western yellow jacket</name>
    <name type="synonym">Wasp</name>
    <dbReference type="NCBI Taxonomy" id="30213"/>
    <lineage>
        <taxon>Eukaryota</taxon>
        <taxon>Metazoa</taxon>
        <taxon>Ecdysozoa</taxon>
        <taxon>Arthropoda</taxon>
        <taxon>Hexapoda</taxon>
        <taxon>Insecta</taxon>
        <taxon>Pterygota</taxon>
        <taxon>Neoptera</taxon>
        <taxon>Endopterygota</taxon>
        <taxon>Hymenoptera</taxon>
        <taxon>Apocrita</taxon>
        <taxon>Aculeata</taxon>
        <taxon>Vespoidea</taxon>
        <taxon>Vespidae</taxon>
        <taxon>Vespinae</taxon>
        <taxon>Vespula</taxon>
    </lineage>
</organism>
<proteinExistence type="predicted"/>
<sequence length="104" mass="10980">MCGLTLTERNSELPWNFESGDQDTRELKGIPPRKFNERVRPSLRHLFQCSSRSSNSISSSSSSRSSNNTSNSSSSSSNRSSNSTSSSGGGGGGGGGDGMRNIKD</sequence>
<evidence type="ECO:0000313" key="2">
    <source>
        <dbReference type="EMBL" id="KAF7427209.1"/>
    </source>
</evidence>
<dbReference type="Proteomes" id="UP000600918">
    <property type="component" value="Unassembled WGS sequence"/>
</dbReference>
<feature type="compositionally biased region" description="Gly residues" evidence="1">
    <location>
        <begin position="87"/>
        <end position="98"/>
    </location>
</feature>
<dbReference type="AlphaFoldDB" id="A0A834P3N8"/>
<evidence type="ECO:0000256" key="1">
    <source>
        <dbReference type="SAM" id="MobiDB-lite"/>
    </source>
</evidence>
<reference evidence="2" key="1">
    <citation type="journal article" date="2020" name="G3 (Bethesda)">
        <title>High-Quality Assemblies for Three Invasive Social Wasps from the &lt;i&gt;Vespula&lt;/i&gt; Genus.</title>
        <authorList>
            <person name="Harrop T.W.R."/>
            <person name="Guhlin J."/>
            <person name="McLaughlin G.M."/>
            <person name="Permina E."/>
            <person name="Stockwell P."/>
            <person name="Gilligan J."/>
            <person name="Le Lec M.F."/>
            <person name="Gruber M.A.M."/>
            <person name="Quinn O."/>
            <person name="Lovegrove M."/>
            <person name="Duncan E.J."/>
            <person name="Remnant E.J."/>
            <person name="Van Eeckhoven J."/>
            <person name="Graham B."/>
            <person name="Knapp R.A."/>
            <person name="Langford K.W."/>
            <person name="Kronenberg Z."/>
            <person name="Press M.O."/>
            <person name="Eacker S.M."/>
            <person name="Wilson-Rankin E.E."/>
            <person name="Purcell J."/>
            <person name="Lester P.J."/>
            <person name="Dearden P.K."/>
        </authorList>
    </citation>
    <scope>NUCLEOTIDE SEQUENCE</scope>
    <source>
        <strain evidence="2">Volc-1</strain>
    </source>
</reference>
<feature type="compositionally biased region" description="Basic and acidic residues" evidence="1">
    <location>
        <begin position="22"/>
        <end position="40"/>
    </location>
</feature>
<gene>
    <name evidence="2" type="ORF">H0235_006903</name>
</gene>
<protein>
    <submittedName>
        <fullName evidence="2">Uncharacterized protein</fullName>
    </submittedName>
</protein>
<name>A0A834P3N8_VESPE</name>
<feature type="region of interest" description="Disordered" evidence="1">
    <location>
        <begin position="14"/>
        <end position="104"/>
    </location>
</feature>